<dbReference type="Proteomes" id="UP001500620">
    <property type="component" value="Unassembled WGS sequence"/>
</dbReference>
<accession>A0ABP8DTK3</accession>
<gene>
    <name evidence="1" type="ORF">GCM10022255_106880</name>
</gene>
<reference evidence="2" key="1">
    <citation type="journal article" date="2019" name="Int. J. Syst. Evol. Microbiol.">
        <title>The Global Catalogue of Microorganisms (GCM) 10K type strain sequencing project: providing services to taxonomists for standard genome sequencing and annotation.</title>
        <authorList>
            <consortium name="The Broad Institute Genomics Platform"/>
            <consortium name="The Broad Institute Genome Sequencing Center for Infectious Disease"/>
            <person name="Wu L."/>
            <person name="Ma J."/>
        </authorList>
    </citation>
    <scope>NUCLEOTIDE SEQUENCE [LARGE SCALE GENOMIC DNA]</scope>
    <source>
        <strain evidence="2">JCM 17441</strain>
    </source>
</reference>
<organism evidence="1 2">
    <name type="scientific">Dactylosporangium darangshiense</name>
    <dbReference type="NCBI Taxonomy" id="579108"/>
    <lineage>
        <taxon>Bacteria</taxon>
        <taxon>Bacillati</taxon>
        <taxon>Actinomycetota</taxon>
        <taxon>Actinomycetes</taxon>
        <taxon>Micromonosporales</taxon>
        <taxon>Micromonosporaceae</taxon>
        <taxon>Dactylosporangium</taxon>
    </lineage>
</organism>
<evidence type="ECO:0000313" key="2">
    <source>
        <dbReference type="Proteomes" id="UP001500620"/>
    </source>
</evidence>
<dbReference type="EMBL" id="BAABAT010000066">
    <property type="protein sequence ID" value="GAA4263327.1"/>
    <property type="molecule type" value="Genomic_DNA"/>
</dbReference>
<protein>
    <submittedName>
        <fullName evidence="1">Uncharacterized protein</fullName>
    </submittedName>
</protein>
<comment type="caution">
    <text evidence="1">The sequence shown here is derived from an EMBL/GenBank/DDBJ whole genome shotgun (WGS) entry which is preliminary data.</text>
</comment>
<evidence type="ECO:0000313" key="1">
    <source>
        <dbReference type="EMBL" id="GAA4263327.1"/>
    </source>
</evidence>
<sequence length="119" mass="12326">MTAGCRTSPSNAAVAGVRASIPQRSTRHAYRTVRDDAATARDDAATAGDGVDRVGRASGNAIRTAVASLPRAIAALVRPDCVGRAGYRVHAGRGRRPVGVSGQLGVKSWLLPGVFLHCH</sequence>
<proteinExistence type="predicted"/>
<keyword evidence="2" id="KW-1185">Reference proteome</keyword>
<name>A0ABP8DTK3_9ACTN</name>